<evidence type="ECO:0000313" key="4">
    <source>
        <dbReference type="EMBL" id="TWH75485.1"/>
    </source>
</evidence>
<keyword evidence="2" id="KW-1133">Transmembrane helix</keyword>
<feature type="transmembrane region" description="Helical" evidence="2">
    <location>
        <begin position="255"/>
        <end position="278"/>
    </location>
</feature>
<organism evidence="4 5">
    <name type="scientific">Modestobacter roseus</name>
    <dbReference type="NCBI Taxonomy" id="1181884"/>
    <lineage>
        <taxon>Bacteria</taxon>
        <taxon>Bacillati</taxon>
        <taxon>Actinomycetota</taxon>
        <taxon>Actinomycetes</taxon>
        <taxon>Geodermatophilales</taxon>
        <taxon>Geodermatophilaceae</taxon>
        <taxon>Modestobacter</taxon>
    </lineage>
</organism>
<dbReference type="Proteomes" id="UP000321490">
    <property type="component" value="Unassembled WGS sequence"/>
</dbReference>
<dbReference type="GO" id="GO:0006629">
    <property type="term" value="P:lipid metabolic process"/>
    <property type="evidence" value="ECO:0007669"/>
    <property type="project" value="InterPro"/>
</dbReference>
<dbReference type="InterPro" id="IPR005804">
    <property type="entry name" value="FA_desaturase_dom"/>
</dbReference>
<feature type="domain" description="Fatty acid desaturase" evidence="3">
    <location>
        <begin position="113"/>
        <end position="365"/>
    </location>
</feature>
<reference evidence="4 5" key="1">
    <citation type="submission" date="2019-07" db="EMBL/GenBank/DDBJ databases">
        <title>R&amp;d 2014.</title>
        <authorList>
            <person name="Klenk H.-P."/>
        </authorList>
    </citation>
    <scope>NUCLEOTIDE SEQUENCE [LARGE SCALE GENOMIC DNA]</scope>
    <source>
        <strain evidence="4 5">DSM 45764</strain>
    </source>
</reference>
<evidence type="ECO:0000256" key="2">
    <source>
        <dbReference type="SAM" id="Phobius"/>
    </source>
</evidence>
<keyword evidence="5" id="KW-1185">Reference proteome</keyword>
<dbReference type="OrthoDB" id="696651at2"/>
<feature type="transmembrane region" description="Helical" evidence="2">
    <location>
        <begin position="86"/>
        <end position="107"/>
    </location>
</feature>
<evidence type="ECO:0000313" key="5">
    <source>
        <dbReference type="Proteomes" id="UP000321490"/>
    </source>
</evidence>
<dbReference type="RefSeq" id="WP_153360346.1">
    <property type="nucleotide sequence ID" value="NZ_JABGDC010000081.1"/>
</dbReference>
<accession>A0A562IY03</accession>
<feature type="transmembrane region" description="Helical" evidence="2">
    <location>
        <begin position="113"/>
        <end position="135"/>
    </location>
</feature>
<comment type="caution">
    <text evidence="4">The sequence shown here is derived from an EMBL/GenBank/DDBJ whole genome shotgun (WGS) entry which is preliminary data.</text>
</comment>
<evidence type="ECO:0000259" key="3">
    <source>
        <dbReference type="Pfam" id="PF00487"/>
    </source>
</evidence>
<feature type="region of interest" description="Disordered" evidence="1">
    <location>
        <begin position="1"/>
        <end position="23"/>
    </location>
</feature>
<dbReference type="Pfam" id="PF00487">
    <property type="entry name" value="FA_desaturase"/>
    <property type="match status" value="1"/>
</dbReference>
<dbReference type="CDD" id="cd01060">
    <property type="entry name" value="Membrane-FADS-like"/>
    <property type="match status" value="1"/>
</dbReference>
<evidence type="ECO:0000256" key="1">
    <source>
        <dbReference type="SAM" id="MobiDB-lite"/>
    </source>
</evidence>
<feature type="transmembrane region" description="Helical" evidence="2">
    <location>
        <begin position="231"/>
        <end position="249"/>
    </location>
</feature>
<proteinExistence type="predicted"/>
<dbReference type="EMBL" id="VLKF01000001">
    <property type="protein sequence ID" value="TWH75485.1"/>
    <property type="molecule type" value="Genomic_DNA"/>
</dbReference>
<dbReference type="AlphaFoldDB" id="A0A562IY03"/>
<gene>
    <name evidence="4" type="ORF">JD78_04047</name>
</gene>
<keyword evidence="2" id="KW-0812">Transmembrane</keyword>
<name>A0A562IY03_9ACTN</name>
<sequence>MTTAPGVDVPDADQPRPTTPDIGLFGTGTTVPTVVPTAAELPVEIPVDLTGMDADDRARTKIITAAIRRRSQELRRDHPVLRHQDALGLAAFAVAVAGFVGSGALYLTGVLPWYVTVLLSAAFAAVGHEVEHDLIHALYFRRRKAVRYALLFGVWAIRPYTINPVYRIRLHLRHHAYSGLPDDIEEVSITNGKPWGLVRLYSLLDPYVPALIRIVTTRPADAEDALWRRTILKASIGLTPVAITIWYGFLALHVAAWAGAAVPAGLLHTLTVLTVVWVGPNVWRGFCLHFISSNMHYQGDVEQGNVLQQTQVFNKWYLVPFQVFCLNFGSTHPIHHFYVADPFYVRQLMERDIHPVLAANGVRFNDMGTFARANRYQQA</sequence>
<keyword evidence="2" id="KW-0472">Membrane</keyword>
<protein>
    <submittedName>
        <fullName evidence="4">Fatty acid desaturase</fullName>
    </submittedName>
</protein>